<dbReference type="AlphaFoldDB" id="A0A7C9L8B6"/>
<dbReference type="Proteomes" id="UP000483078">
    <property type="component" value="Unassembled WGS sequence"/>
</dbReference>
<feature type="transmembrane region" description="Helical" evidence="1">
    <location>
        <begin position="203"/>
        <end position="222"/>
    </location>
</feature>
<evidence type="ECO:0000313" key="3">
    <source>
        <dbReference type="EMBL" id="MTJ04514.1"/>
    </source>
</evidence>
<accession>A0A7C9L8B6</accession>
<evidence type="ECO:0000313" key="4">
    <source>
        <dbReference type="Proteomes" id="UP000483078"/>
    </source>
</evidence>
<feature type="transmembrane region" description="Helical" evidence="1">
    <location>
        <begin position="229"/>
        <end position="249"/>
    </location>
</feature>
<dbReference type="RefSeq" id="WP_273249186.1">
    <property type="nucleotide sequence ID" value="NZ_VENJ01000009.1"/>
</dbReference>
<feature type="transmembrane region" description="Helical" evidence="1">
    <location>
        <begin position="68"/>
        <end position="88"/>
    </location>
</feature>
<proteinExistence type="predicted"/>
<evidence type="ECO:0000256" key="1">
    <source>
        <dbReference type="SAM" id="Phobius"/>
    </source>
</evidence>
<keyword evidence="3" id="KW-0645">Protease</keyword>
<dbReference type="InterPro" id="IPR003675">
    <property type="entry name" value="Rce1/LyrA-like_dom"/>
</dbReference>
<dbReference type="EMBL" id="VENJ01000009">
    <property type="protein sequence ID" value="MTJ04514.1"/>
    <property type="molecule type" value="Genomic_DNA"/>
</dbReference>
<keyword evidence="1" id="KW-0472">Membrane</keyword>
<dbReference type="Pfam" id="PF02517">
    <property type="entry name" value="Rce1-like"/>
    <property type="match status" value="1"/>
</dbReference>
<dbReference type="GO" id="GO:0080120">
    <property type="term" value="P:CAAX-box protein maturation"/>
    <property type="evidence" value="ECO:0007669"/>
    <property type="project" value="UniProtKB-ARBA"/>
</dbReference>
<feature type="transmembrane region" description="Helical" evidence="1">
    <location>
        <begin position="178"/>
        <end position="197"/>
    </location>
</feature>
<name>A0A7C9L8B6_9RHOB</name>
<gene>
    <name evidence="3" type="ORF">FH759_07470</name>
</gene>
<protein>
    <submittedName>
        <fullName evidence="3">CPBP family intramembrane metalloprotease</fullName>
    </submittedName>
</protein>
<keyword evidence="3" id="KW-0482">Metalloprotease</keyword>
<organism evidence="3 4">
    <name type="scientific">Sediminimonas qiaohouensis</name>
    <dbReference type="NCBI Taxonomy" id="552061"/>
    <lineage>
        <taxon>Bacteria</taxon>
        <taxon>Pseudomonadati</taxon>
        <taxon>Pseudomonadota</taxon>
        <taxon>Alphaproteobacteria</taxon>
        <taxon>Rhodobacterales</taxon>
        <taxon>Roseobacteraceae</taxon>
        <taxon>Sediminimonas</taxon>
    </lineage>
</organism>
<feature type="domain" description="CAAX prenyl protease 2/Lysostaphin resistance protein A-like" evidence="2">
    <location>
        <begin position="145"/>
        <end position="241"/>
    </location>
</feature>
<feature type="transmembrane region" description="Helical" evidence="1">
    <location>
        <begin position="109"/>
        <end position="127"/>
    </location>
</feature>
<comment type="caution">
    <text evidence="3">The sequence shown here is derived from an EMBL/GenBank/DDBJ whole genome shotgun (WGS) entry which is preliminary data.</text>
</comment>
<reference evidence="3 4" key="1">
    <citation type="submission" date="2019-06" db="EMBL/GenBank/DDBJ databases">
        <title>Enrichment of Autotrophic Halophilic Microorganisms from Red Sea Brine Pool Using Microbial Electrosynthesis System.</title>
        <authorList>
            <person name="Alqahtani M.F."/>
            <person name="Bajracharya S."/>
            <person name="Katuri K.P."/>
            <person name="Ali M."/>
            <person name="Saikaly P.E."/>
        </authorList>
    </citation>
    <scope>NUCLEOTIDE SEQUENCE [LARGE SCALE GENOMIC DNA]</scope>
    <source>
        <strain evidence="3">MES6</strain>
    </source>
</reference>
<dbReference type="GO" id="GO:0004175">
    <property type="term" value="F:endopeptidase activity"/>
    <property type="evidence" value="ECO:0007669"/>
    <property type="project" value="UniProtKB-ARBA"/>
</dbReference>
<sequence>MSYRAHDAFVAPARPRSEVWRLCLGLVLMAVIVFGLGWAIQAFAMAILGDQAYLDFRSAITSARNPAGALYLLMSLGLLIIAAAMVANQLHGRGLLSLIGPIPRAMKQFRRVLAYLVTLYAIVWILPPSEFPVALEQATPLATWSQLLPLSLLAVFIQTSAEEIVFRGYLQQQLAARFNHPVIWITGPAVLFAALHYRPDIGSAGWLFMIWVGLFSVIASDITARAGTLGPAIALHFASNTAAILVVSGDPDLTGLALWRLQLDLSDPSILWSVMSVDLGMLVLAWLVARLALRR</sequence>
<keyword evidence="1" id="KW-0812">Transmembrane</keyword>
<dbReference type="GO" id="GO:0006508">
    <property type="term" value="P:proteolysis"/>
    <property type="evidence" value="ECO:0007669"/>
    <property type="project" value="UniProtKB-KW"/>
</dbReference>
<feature type="transmembrane region" description="Helical" evidence="1">
    <location>
        <begin position="269"/>
        <end position="293"/>
    </location>
</feature>
<feature type="transmembrane region" description="Helical" evidence="1">
    <location>
        <begin position="22"/>
        <end position="48"/>
    </location>
</feature>
<keyword evidence="3" id="KW-0378">Hydrolase</keyword>
<keyword evidence="1" id="KW-1133">Transmembrane helix</keyword>
<evidence type="ECO:0000259" key="2">
    <source>
        <dbReference type="Pfam" id="PF02517"/>
    </source>
</evidence>
<dbReference type="GO" id="GO:0008237">
    <property type="term" value="F:metallopeptidase activity"/>
    <property type="evidence" value="ECO:0007669"/>
    <property type="project" value="UniProtKB-KW"/>
</dbReference>